<feature type="transmembrane region" description="Helical" evidence="4">
    <location>
        <begin position="331"/>
        <end position="348"/>
    </location>
</feature>
<feature type="transmembrane region" description="Helical" evidence="4">
    <location>
        <begin position="298"/>
        <end position="319"/>
    </location>
</feature>
<feature type="transmembrane region" description="Helical" evidence="4">
    <location>
        <begin position="233"/>
        <end position="256"/>
    </location>
</feature>
<evidence type="ECO:0000256" key="2">
    <source>
        <dbReference type="ARBA" id="ARBA00022989"/>
    </source>
</evidence>
<evidence type="ECO:0000256" key="3">
    <source>
        <dbReference type="ARBA" id="ARBA00023136"/>
    </source>
</evidence>
<dbReference type="InterPro" id="IPR020846">
    <property type="entry name" value="MFS_dom"/>
</dbReference>
<feature type="transmembrane region" description="Helical" evidence="4">
    <location>
        <begin position="124"/>
        <end position="143"/>
    </location>
</feature>
<dbReference type="EMBL" id="CP069362">
    <property type="protein sequence ID" value="WGS64008.1"/>
    <property type="molecule type" value="Genomic_DNA"/>
</dbReference>
<protein>
    <submittedName>
        <fullName evidence="6">MFS transporter</fullName>
    </submittedName>
</protein>
<name>A0ABY8PMZ5_9BACT</name>
<feature type="transmembrane region" description="Helical" evidence="4">
    <location>
        <begin position="206"/>
        <end position="227"/>
    </location>
</feature>
<dbReference type="SUPFAM" id="SSF103473">
    <property type="entry name" value="MFS general substrate transporter"/>
    <property type="match status" value="1"/>
</dbReference>
<evidence type="ECO:0000256" key="4">
    <source>
        <dbReference type="SAM" id="Phobius"/>
    </source>
</evidence>
<keyword evidence="1 4" id="KW-0812">Transmembrane</keyword>
<dbReference type="Gene3D" id="1.20.1250.20">
    <property type="entry name" value="MFS general substrate transporter like domains"/>
    <property type="match status" value="1"/>
</dbReference>
<feature type="transmembrane region" description="Helical" evidence="4">
    <location>
        <begin position="65"/>
        <end position="84"/>
    </location>
</feature>
<keyword evidence="2 4" id="KW-1133">Transmembrane helix</keyword>
<feature type="transmembrane region" description="Helical" evidence="4">
    <location>
        <begin position="268"/>
        <end position="286"/>
    </location>
</feature>
<dbReference type="PANTHER" id="PTHR23525:SF1">
    <property type="entry name" value="NODULIN-LIKE DOMAIN-CONTAINING PROTEIN"/>
    <property type="match status" value="1"/>
</dbReference>
<proteinExistence type="predicted"/>
<feature type="transmembrane region" description="Helical" evidence="4">
    <location>
        <begin position="90"/>
        <end position="112"/>
    </location>
</feature>
<evidence type="ECO:0000256" key="1">
    <source>
        <dbReference type="ARBA" id="ARBA00022692"/>
    </source>
</evidence>
<evidence type="ECO:0000313" key="7">
    <source>
        <dbReference type="Proteomes" id="UP001232493"/>
    </source>
</evidence>
<evidence type="ECO:0000259" key="5">
    <source>
        <dbReference type="PROSITE" id="PS50850"/>
    </source>
</evidence>
<dbReference type="Pfam" id="PF07690">
    <property type="entry name" value="MFS_1"/>
    <property type="match status" value="1"/>
</dbReference>
<accession>A0ABY8PMZ5</accession>
<sequence>MRNLLYYTFLSSVAQSIYRIVFNLFLRDIGFNNTFISHITSLEMIGSAFLGLVIGIMGDKYGKKLMLIVSSIIFALITFLRVSFPTEHMLLYTALINGGVLTSRMILLNSLIVDITTHDNRGKYFGYNFGIFMGSGLIGNLIGGTIGEFLGFGTALFITGVTHLSSNLFLFLVHENKEHHSNISIKEIFNLNDFSKLQSHIVKIHLIRTFLIGFGAGLFVNFGNVIFKDLFNMQPTMIGIALAFAQLGASLGSIFSSKLSRKFGAYQFTFFMNILVIPLIISFAMVRDPYVFTLLYALRFSFMNMTNPVSTTIIMSYIPQNKITTISSFRNFLNFIARSLAALMFGYITSFSSGYSYLFLISAVFYFVSLILLKNLFKPILNDEIFLKLYKTTQSIEK</sequence>
<feature type="transmembrane region" description="Helical" evidence="4">
    <location>
        <begin position="149"/>
        <end position="173"/>
    </location>
</feature>
<dbReference type="RefSeq" id="WP_280997338.1">
    <property type="nucleotide sequence ID" value="NZ_CP069362.1"/>
</dbReference>
<dbReference type="InterPro" id="IPR036259">
    <property type="entry name" value="MFS_trans_sf"/>
</dbReference>
<dbReference type="PROSITE" id="PS50850">
    <property type="entry name" value="MFS"/>
    <property type="match status" value="1"/>
</dbReference>
<feature type="transmembrane region" description="Helical" evidence="4">
    <location>
        <begin position="35"/>
        <end position="58"/>
    </location>
</feature>
<organism evidence="6 7">
    <name type="scientific">Marinitoga aeolica</name>
    <dbReference type="NCBI Taxonomy" id="2809031"/>
    <lineage>
        <taxon>Bacteria</taxon>
        <taxon>Thermotogati</taxon>
        <taxon>Thermotogota</taxon>
        <taxon>Thermotogae</taxon>
        <taxon>Petrotogales</taxon>
        <taxon>Petrotogaceae</taxon>
        <taxon>Marinitoga</taxon>
    </lineage>
</organism>
<dbReference type="InterPro" id="IPR011701">
    <property type="entry name" value="MFS"/>
</dbReference>
<evidence type="ECO:0000313" key="6">
    <source>
        <dbReference type="EMBL" id="WGS64008.1"/>
    </source>
</evidence>
<feature type="domain" description="Major facilitator superfamily (MFS) profile" evidence="5">
    <location>
        <begin position="1"/>
        <end position="381"/>
    </location>
</feature>
<gene>
    <name evidence="6" type="ORF">JRV97_06400</name>
</gene>
<dbReference type="Proteomes" id="UP001232493">
    <property type="component" value="Chromosome"/>
</dbReference>
<reference evidence="6 7" key="1">
    <citation type="submission" date="2021-02" db="EMBL/GenBank/DDBJ databases">
        <title>Characterization of Marinitoga sp. nov. str. BP5-C20A.</title>
        <authorList>
            <person name="Erauso G."/>
            <person name="Postec A."/>
        </authorList>
    </citation>
    <scope>NUCLEOTIDE SEQUENCE [LARGE SCALE GENOMIC DNA]</scope>
    <source>
        <strain evidence="6 7">BP5-C20A</strain>
    </source>
</reference>
<dbReference type="PANTHER" id="PTHR23525">
    <property type="entry name" value="TRANSPORTER, PUTATIVE-RELATED"/>
    <property type="match status" value="1"/>
</dbReference>
<keyword evidence="3 4" id="KW-0472">Membrane</keyword>
<keyword evidence="7" id="KW-1185">Reference proteome</keyword>
<feature type="transmembrane region" description="Helical" evidence="4">
    <location>
        <begin position="354"/>
        <end position="373"/>
    </location>
</feature>